<dbReference type="Pfam" id="PF20684">
    <property type="entry name" value="Fung_rhodopsin"/>
    <property type="match status" value="1"/>
</dbReference>
<evidence type="ECO:0000256" key="1">
    <source>
        <dbReference type="ARBA" id="ARBA00004141"/>
    </source>
</evidence>
<feature type="transmembrane region" description="Helical" evidence="7">
    <location>
        <begin position="175"/>
        <end position="198"/>
    </location>
</feature>
<feature type="transmembrane region" description="Helical" evidence="7">
    <location>
        <begin position="52"/>
        <end position="73"/>
    </location>
</feature>
<evidence type="ECO:0000256" key="6">
    <source>
        <dbReference type="SAM" id="MobiDB-lite"/>
    </source>
</evidence>
<comment type="caution">
    <text evidence="9">The sequence shown here is derived from an EMBL/GenBank/DDBJ whole genome shotgun (WGS) entry which is preliminary data.</text>
</comment>
<evidence type="ECO:0000313" key="10">
    <source>
        <dbReference type="Proteomes" id="UP000616885"/>
    </source>
</evidence>
<evidence type="ECO:0000256" key="3">
    <source>
        <dbReference type="ARBA" id="ARBA00022989"/>
    </source>
</evidence>
<evidence type="ECO:0000313" key="9">
    <source>
        <dbReference type="EMBL" id="KAF9748892.1"/>
    </source>
</evidence>
<keyword evidence="4 7" id="KW-0472">Membrane</keyword>
<feature type="transmembrane region" description="Helical" evidence="7">
    <location>
        <begin position="93"/>
        <end position="115"/>
    </location>
</feature>
<protein>
    <recommendedName>
        <fullName evidence="8">Rhodopsin domain-containing protein</fullName>
    </recommendedName>
</protein>
<dbReference type="PANTHER" id="PTHR33048">
    <property type="entry name" value="PTH11-LIKE INTEGRAL MEMBRANE PROTEIN (AFU_ORTHOLOGUE AFUA_5G11245)"/>
    <property type="match status" value="1"/>
</dbReference>
<evidence type="ECO:0000256" key="5">
    <source>
        <dbReference type="ARBA" id="ARBA00038359"/>
    </source>
</evidence>
<feature type="transmembrane region" description="Helical" evidence="7">
    <location>
        <begin position="244"/>
        <end position="267"/>
    </location>
</feature>
<feature type="domain" description="Rhodopsin" evidence="8">
    <location>
        <begin position="33"/>
        <end position="272"/>
    </location>
</feature>
<evidence type="ECO:0000256" key="2">
    <source>
        <dbReference type="ARBA" id="ARBA00022692"/>
    </source>
</evidence>
<dbReference type="GO" id="GO:0016020">
    <property type="term" value="C:membrane"/>
    <property type="evidence" value="ECO:0007669"/>
    <property type="project" value="UniProtKB-SubCell"/>
</dbReference>
<keyword evidence="3 7" id="KW-1133">Transmembrane helix</keyword>
<organism evidence="9 10">
    <name type="scientific">Bionectria ochroleuca</name>
    <name type="common">Gliocladium roseum</name>
    <dbReference type="NCBI Taxonomy" id="29856"/>
    <lineage>
        <taxon>Eukaryota</taxon>
        <taxon>Fungi</taxon>
        <taxon>Dikarya</taxon>
        <taxon>Ascomycota</taxon>
        <taxon>Pezizomycotina</taxon>
        <taxon>Sordariomycetes</taxon>
        <taxon>Hypocreomycetidae</taxon>
        <taxon>Hypocreales</taxon>
        <taxon>Bionectriaceae</taxon>
        <taxon>Clonostachys</taxon>
    </lineage>
</organism>
<feature type="transmembrane region" description="Helical" evidence="7">
    <location>
        <begin position="210"/>
        <end position="232"/>
    </location>
</feature>
<reference evidence="9" key="1">
    <citation type="submission" date="2020-10" db="EMBL/GenBank/DDBJ databases">
        <title>High-Quality Genome Resource of Clonostachys rosea strain S41 by Oxford Nanopore Long-Read Sequencing.</title>
        <authorList>
            <person name="Wang H."/>
        </authorList>
    </citation>
    <scope>NUCLEOTIDE SEQUENCE</scope>
    <source>
        <strain evidence="9">S41</strain>
    </source>
</reference>
<feature type="region of interest" description="Disordered" evidence="6">
    <location>
        <begin position="301"/>
        <end position="329"/>
    </location>
</feature>
<comment type="subcellular location">
    <subcellularLocation>
        <location evidence="1">Membrane</location>
        <topology evidence="1">Multi-pass membrane protein</topology>
    </subcellularLocation>
</comment>
<keyword evidence="2 7" id="KW-0812">Transmembrane</keyword>
<sequence length="329" mass="37245">MVDWQPPPDSAGYYLTRLNIGLIVITSVFVITRLCIRIFMLRSLGWDDLMATIAWTGVVAISCQGIVAVKQGLGMHMDQIPPEALDELYKTLLTFQLVFFVSVGFVRFSIIASYLKLSCERWFRFGLYILAFLTFAITIIAFFFLLTECKYIPDQWDLMNPKRQCIPKSEEAKMFYANVFTIVAIDIGLLALPIWLVWSTMKFSGKRFQVILVFFVGIFAVIAGIVHMILIVTTDFAVDTSYKLIFVCPWSALQGHVGVWTSCFPAFQPLFRLVKEKYWGTKTTVPVQHLNTISEVDLRDPSLSTKQNGSTLSDSLQSGNSVCKGREDC</sequence>
<dbReference type="EMBL" id="JADCTT010000008">
    <property type="protein sequence ID" value="KAF9748892.1"/>
    <property type="molecule type" value="Genomic_DNA"/>
</dbReference>
<gene>
    <name evidence="9" type="ORF">IM811_016687</name>
</gene>
<feature type="transmembrane region" description="Helical" evidence="7">
    <location>
        <begin position="127"/>
        <end position="146"/>
    </location>
</feature>
<accession>A0A8H7N5F1</accession>
<comment type="similarity">
    <text evidence="5">Belongs to the SAT4 family.</text>
</comment>
<dbReference type="AlphaFoldDB" id="A0A8H7N5F1"/>
<proteinExistence type="inferred from homology"/>
<name>A0A8H7N5F1_BIOOC</name>
<dbReference type="Proteomes" id="UP000616885">
    <property type="component" value="Unassembled WGS sequence"/>
</dbReference>
<dbReference type="InterPro" id="IPR052337">
    <property type="entry name" value="SAT4-like"/>
</dbReference>
<evidence type="ECO:0000256" key="7">
    <source>
        <dbReference type="SAM" id="Phobius"/>
    </source>
</evidence>
<evidence type="ECO:0000256" key="4">
    <source>
        <dbReference type="ARBA" id="ARBA00023136"/>
    </source>
</evidence>
<dbReference type="PANTHER" id="PTHR33048:SF55">
    <property type="entry name" value="INTEGRAL MEMBRANE PROTEIN"/>
    <property type="match status" value="1"/>
</dbReference>
<feature type="transmembrane region" description="Helical" evidence="7">
    <location>
        <begin position="20"/>
        <end position="40"/>
    </location>
</feature>
<feature type="compositionally biased region" description="Polar residues" evidence="6">
    <location>
        <begin position="302"/>
        <end position="321"/>
    </location>
</feature>
<dbReference type="InterPro" id="IPR049326">
    <property type="entry name" value="Rhodopsin_dom_fungi"/>
</dbReference>
<evidence type="ECO:0000259" key="8">
    <source>
        <dbReference type="Pfam" id="PF20684"/>
    </source>
</evidence>